<dbReference type="AlphaFoldDB" id="A0A8J1TTJ9"/>
<keyword evidence="2" id="KW-1185">Reference proteome</keyword>
<dbReference type="InterPro" id="IPR047153">
    <property type="entry name" value="TRIM45/56/19-like"/>
</dbReference>
<dbReference type="GO" id="GO:0005654">
    <property type="term" value="C:nucleoplasm"/>
    <property type="evidence" value="ECO:0007669"/>
    <property type="project" value="TreeGrafter"/>
</dbReference>
<name>A0A8J1TTJ9_OWEFU</name>
<dbReference type="OrthoDB" id="264520at2759"/>
<dbReference type="Gene3D" id="2.120.10.30">
    <property type="entry name" value="TolB, C-terminal domain"/>
    <property type="match status" value="1"/>
</dbReference>
<evidence type="ECO:0000313" key="2">
    <source>
        <dbReference type="Proteomes" id="UP000749559"/>
    </source>
</evidence>
<dbReference type="CDD" id="cd19756">
    <property type="entry name" value="Bbox2"/>
    <property type="match status" value="1"/>
</dbReference>
<dbReference type="SMART" id="SM00336">
    <property type="entry name" value="BBOX"/>
    <property type="match status" value="2"/>
</dbReference>
<proteinExistence type="predicted"/>
<organism evidence="1 2">
    <name type="scientific">Owenia fusiformis</name>
    <name type="common">Polychaete worm</name>
    <dbReference type="NCBI Taxonomy" id="6347"/>
    <lineage>
        <taxon>Eukaryota</taxon>
        <taxon>Metazoa</taxon>
        <taxon>Spiralia</taxon>
        <taxon>Lophotrochozoa</taxon>
        <taxon>Annelida</taxon>
        <taxon>Polychaeta</taxon>
        <taxon>Sedentaria</taxon>
        <taxon>Canalipalpata</taxon>
        <taxon>Sabellida</taxon>
        <taxon>Oweniida</taxon>
        <taxon>Oweniidae</taxon>
        <taxon>Owenia</taxon>
    </lineage>
</organism>
<dbReference type="SUPFAM" id="SSF57845">
    <property type="entry name" value="B-box zinc-binding domain"/>
    <property type="match status" value="1"/>
</dbReference>
<dbReference type="SUPFAM" id="SSF101898">
    <property type="entry name" value="NHL repeat"/>
    <property type="match status" value="1"/>
</dbReference>
<dbReference type="InterPro" id="IPR000315">
    <property type="entry name" value="Znf_B-box"/>
</dbReference>
<dbReference type="PROSITE" id="PS50119">
    <property type="entry name" value="ZF_BBOX"/>
    <property type="match status" value="2"/>
</dbReference>
<accession>A0A8J1TTJ9</accession>
<protein>
    <submittedName>
        <fullName evidence="1">Uncharacterized protein</fullName>
    </submittedName>
</protein>
<reference evidence="1" key="1">
    <citation type="submission" date="2022-03" db="EMBL/GenBank/DDBJ databases">
        <authorList>
            <person name="Martin C."/>
        </authorList>
    </citation>
    <scope>NUCLEOTIDE SEQUENCE</scope>
</reference>
<dbReference type="Pfam" id="PF00643">
    <property type="entry name" value="zf-B_box"/>
    <property type="match status" value="2"/>
</dbReference>
<dbReference type="GO" id="GO:0008270">
    <property type="term" value="F:zinc ion binding"/>
    <property type="evidence" value="ECO:0007669"/>
    <property type="project" value="InterPro"/>
</dbReference>
<comment type="caution">
    <text evidence="1">The sequence shown here is derived from an EMBL/GenBank/DDBJ whole genome shotgun (WGS) entry which is preliminary data.</text>
</comment>
<dbReference type="EMBL" id="CAIIXF020000007">
    <property type="protein sequence ID" value="CAH1790055.1"/>
    <property type="molecule type" value="Genomic_DNA"/>
</dbReference>
<gene>
    <name evidence="1" type="ORF">OFUS_LOCUS15316</name>
</gene>
<dbReference type="GO" id="GO:0061630">
    <property type="term" value="F:ubiquitin protein ligase activity"/>
    <property type="evidence" value="ECO:0007669"/>
    <property type="project" value="TreeGrafter"/>
</dbReference>
<dbReference type="PANTHER" id="PTHR25462:SF305">
    <property type="entry name" value="RING-TYPE DOMAIN-CONTAINING PROTEIN"/>
    <property type="match status" value="1"/>
</dbReference>
<dbReference type="Proteomes" id="UP000749559">
    <property type="component" value="Unassembled WGS sequence"/>
</dbReference>
<evidence type="ECO:0000313" key="1">
    <source>
        <dbReference type="EMBL" id="CAH1790055.1"/>
    </source>
</evidence>
<sequence>MEKRQRIEQAKKAMDSGMNLCQICLLKHFEKTAKFYCLDCSMLLCKYCSNQHKSVKVTQHHELVSRNQADIRGQVCTKHHFAPVKYFCEQCQDLICVNCTMLEHKGHNVKDMSAKAVQCEEKLNDMKGKLDDQIVKLEDSIKMATRFENTVEQNQQGAKLQIAQTVSAAKMELDKQAEDIQTQVEDIAHSRLEAITRDKEILQRKYDKLINKRTVINNRTDRMKDEEYIKEVIKITKNLEKTMNVDIPDTENYKVFKFVAILPKKNKLGHVEETKVDNSDLEAFLTQTEGGNADHKVPAIMVSPKTPIYNSARIVHKFKTSSYMQSPSALLMLPNGKILIVDSTLNGIYTCGKSGGIQQRTCVYEAIKPTGLTLNQNGNLVLSTERHVKIISTDEFTKLNEIPAEKLLRTTGSLPSGVGSDGKNIYISDVHHGRVYHVDLEDKKVLHKFDCMDDTNTPPDAFNLLIRGSNVFLTYSIDRVTNYLKMYNSNGRLLHSNKLPRHCSGLCSDAMGNIIAACGGLSLLTPSGLFVKELEVYDKSAKAYKLYPKAVAFTNDGLLMVINVTQFSKRSEVLILELR</sequence>
<dbReference type="CDD" id="cd19757">
    <property type="entry name" value="Bbox1"/>
    <property type="match status" value="1"/>
</dbReference>
<dbReference type="PANTHER" id="PTHR25462">
    <property type="entry name" value="BONUS, ISOFORM C-RELATED"/>
    <property type="match status" value="1"/>
</dbReference>
<dbReference type="InterPro" id="IPR011042">
    <property type="entry name" value="6-blade_b-propeller_TolB-like"/>
</dbReference>
<dbReference type="Gene3D" id="4.10.830.40">
    <property type="match status" value="1"/>
</dbReference>
<dbReference type="Gene3D" id="3.30.160.60">
    <property type="entry name" value="Classic Zinc Finger"/>
    <property type="match status" value="1"/>
</dbReference>